<name>A0A6L6N8A8_9BURK</name>
<dbReference type="Proteomes" id="UP000462362">
    <property type="component" value="Unassembled WGS sequence"/>
</dbReference>
<evidence type="ECO:0008006" key="3">
    <source>
        <dbReference type="Google" id="ProtNLM"/>
    </source>
</evidence>
<comment type="caution">
    <text evidence="1">The sequence shown here is derived from an EMBL/GenBank/DDBJ whole genome shotgun (WGS) entry which is preliminary data.</text>
</comment>
<dbReference type="SUPFAM" id="SSF103515">
    <property type="entry name" value="Autotransporter"/>
    <property type="match status" value="1"/>
</dbReference>
<evidence type="ECO:0000313" key="2">
    <source>
        <dbReference type="Proteomes" id="UP000462362"/>
    </source>
</evidence>
<evidence type="ECO:0000313" key="1">
    <source>
        <dbReference type="EMBL" id="MTU42330.1"/>
    </source>
</evidence>
<organism evidence="1 2">
    <name type="scientific">Parasutterella excrementihominis</name>
    <dbReference type="NCBI Taxonomy" id="487175"/>
    <lineage>
        <taxon>Bacteria</taxon>
        <taxon>Pseudomonadati</taxon>
        <taxon>Pseudomonadota</taxon>
        <taxon>Betaproteobacteria</taxon>
        <taxon>Burkholderiales</taxon>
        <taxon>Sutterellaceae</taxon>
        <taxon>Parasutterella</taxon>
    </lineage>
</organism>
<sequence>MPRKNISDMLHRSVAGAVLLSICHFAAAEAVNTKPDKFNFWESEDLTWWSEESTEEETEKFLSAFSQGTPVLTNVEWDVAEQLINDLQEDLPKLKYGFINEGVESALLTFSSHHVSISSSEPITINRELDLKILDVNHEGSASRVLGIQTIPDSQFQVNFEKAVNLEIQRLNGTGFLAISVADGTELHFLDKLTVKDYSSAPALLVQVGEHTRNSVRSLFQLSGPSSFKTLGTAFNLESSACLKASSSLNIEAGKVFTGNGKVIADGAEVYLKGDLGDFGGIYQQIGGTLEIVSDTQLKHESWNLADVQFTSESKNIFTVSAKDFVSDMSVGATLLFGEIAEKWSKPFSKITLTDEKASLEYLNKASDAYKKAELIFTGEVFIDENSGYIHKVTLNNHYGLLDKPNMALASVRLDLEGSDKLTGQTIRIGSLTSGNTNHLKLNNSDIALYAPGPVAAIDEKIKIVGLTNSSSLTIHGITEESRGKTGKAHLTAAVYVEDGSKLNFSGSVLTFENALIVNEGETNFKELSNTELHASLYQTAGKLDVGAGAEVLSDKSVEVTGGGMNVAGVLTSNTLVVQNAEANVAGSLKTGTLTLGTKNKGLSQTTLSLTKGGQAQFDQAEIFGSNISIGGAPDSEQKASLYLKKWEGRDNQIKVANGGVLILGDDASGDGNGYGVPETLSILEQFGNPSKAVLVVNETQVLGNGNIIRLGNAATRAGETGVVFGGGSALLMRGRADAPVFTSAADGSLSFQPNSSIFVVDPFGSNQLTDTTVSEINGRSDVNLVSLNPNLSLKLENVAGEGWFIKHGEINSQNFVYPELQGWLYDNPEGFTVDSLNAAQKFFARVDNEAYFNPQQSHKLIKEATQLGSLLGTRLNTLRVRGESMKKTLGELHTIMEKKEPGIYMFGDVGGGLFFSNNLGGYLGSSRYRATSETVRIGAAGKNAAGLSWSVSLDGGHVSSKSRHTVLDASGKQNIFGLSLSVGKRFEKISAALNGSVGHSKGKITSSLPGSMQMDKLKTRVPETLFNVGGDVAYALTDELSIAASPQLWVFPKATEKTSIGSQNAFRLKNKAQVFAEVPLSLRGSWTIPSAADTKIRLKGELGGSVKVGKLSKESRLFAVGTEAKEDISQKNFRRWNGFGTMAVSVKQGRFEGGLAASAATGDGKLDAALTARANWNF</sequence>
<protein>
    <recommendedName>
        <fullName evidence="3">Autotransporter domain-containing protein</fullName>
    </recommendedName>
</protein>
<dbReference type="InterPro" id="IPR036709">
    <property type="entry name" value="Autotransporte_beta_dom_sf"/>
</dbReference>
<reference evidence="1 2" key="1">
    <citation type="journal article" date="2019" name="Nat. Med.">
        <title>A library of human gut bacterial isolates paired with longitudinal multiomics data enables mechanistic microbiome research.</title>
        <authorList>
            <person name="Poyet M."/>
            <person name="Groussin M."/>
            <person name="Gibbons S.M."/>
            <person name="Avila-Pacheco J."/>
            <person name="Jiang X."/>
            <person name="Kearney S.M."/>
            <person name="Perrotta A.R."/>
            <person name="Berdy B."/>
            <person name="Zhao S."/>
            <person name="Lieberman T.D."/>
            <person name="Swanson P.K."/>
            <person name="Smith M."/>
            <person name="Roesemann S."/>
            <person name="Alexander J.E."/>
            <person name="Rich S.A."/>
            <person name="Livny J."/>
            <person name="Vlamakis H."/>
            <person name="Clish C."/>
            <person name="Bullock K."/>
            <person name="Deik A."/>
            <person name="Scott J."/>
            <person name="Pierce K.A."/>
            <person name="Xavier R.J."/>
            <person name="Alm E.J."/>
        </authorList>
    </citation>
    <scope>NUCLEOTIDE SEQUENCE [LARGE SCALE GENOMIC DNA]</scope>
    <source>
        <strain evidence="1 2">BIOML-A2</strain>
    </source>
</reference>
<dbReference type="EMBL" id="WNCL01000003">
    <property type="protein sequence ID" value="MTU42330.1"/>
    <property type="molecule type" value="Genomic_DNA"/>
</dbReference>
<accession>A0A6L6N8A8</accession>
<gene>
    <name evidence="1" type="ORF">GMD42_01585</name>
</gene>
<proteinExistence type="predicted"/>
<dbReference type="AlphaFoldDB" id="A0A6L6N8A8"/>
<dbReference type="RefSeq" id="WP_008810140.1">
    <property type="nucleotide sequence ID" value="NZ_CALFDP010000010.1"/>
</dbReference>